<reference evidence="1 2" key="1">
    <citation type="submission" date="2016-11" db="EMBL/GenBank/DDBJ databases">
        <authorList>
            <person name="Jaros S."/>
            <person name="Januszkiewicz K."/>
            <person name="Wedrychowicz H."/>
        </authorList>
    </citation>
    <scope>NUCLEOTIDE SEQUENCE [LARGE SCALE GENOMIC DNA]</scope>
    <source>
        <strain evidence="1 2">DSM 6191</strain>
    </source>
</reference>
<protein>
    <submittedName>
        <fullName evidence="1">Uncharacterized protein</fullName>
    </submittedName>
</protein>
<dbReference type="Proteomes" id="UP000184241">
    <property type="component" value="Unassembled WGS sequence"/>
</dbReference>
<accession>A0A1M5U8V1</accession>
<dbReference type="RefSeq" id="WP_073016256.1">
    <property type="nucleotide sequence ID" value="NZ_FQXU01000003.1"/>
</dbReference>
<gene>
    <name evidence="1" type="ORF">SAMN02745941_00437</name>
</gene>
<name>A0A1M5U8V1_9CLOT</name>
<dbReference type="AlphaFoldDB" id="A0A1M5U8V1"/>
<proteinExistence type="predicted"/>
<sequence>MKMYKLRIRGSLSDFKISYLYSLNYLDFNELDYEGSEQLKYSCFVKEIKHNIAPQPVYVDIRMSDCHLDRVISRKQISEINEVTSFINILPIFIWHKG</sequence>
<organism evidence="1 2">
    <name type="scientific">Clostridium intestinale DSM 6191</name>
    <dbReference type="NCBI Taxonomy" id="1121320"/>
    <lineage>
        <taxon>Bacteria</taxon>
        <taxon>Bacillati</taxon>
        <taxon>Bacillota</taxon>
        <taxon>Clostridia</taxon>
        <taxon>Eubacteriales</taxon>
        <taxon>Clostridiaceae</taxon>
        <taxon>Clostridium</taxon>
    </lineage>
</organism>
<evidence type="ECO:0000313" key="2">
    <source>
        <dbReference type="Proteomes" id="UP000184241"/>
    </source>
</evidence>
<evidence type="ECO:0000313" key="1">
    <source>
        <dbReference type="EMBL" id="SHH59103.1"/>
    </source>
</evidence>
<dbReference type="EMBL" id="FQXU01000003">
    <property type="protein sequence ID" value="SHH59103.1"/>
    <property type="molecule type" value="Genomic_DNA"/>
</dbReference>